<feature type="compositionally biased region" description="Basic and acidic residues" evidence="1">
    <location>
        <begin position="81"/>
        <end position="94"/>
    </location>
</feature>
<dbReference type="Ensembl" id="ENSAPLT00000017451.1">
    <property type="protein sequence ID" value="ENSAPLP00000027261.1"/>
    <property type="gene ID" value="ENSAPLG00000031016.1"/>
</dbReference>
<organism evidence="2 3">
    <name type="scientific">Anas platyrhynchos platyrhynchos</name>
    <name type="common">Northern mallard</name>
    <dbReference type="NCBI Taxonomy" id="8840"/>
    <lineage>
        <taxon>Eukaryota</taxon>
        <taxon>Metazoa</taxon>
        <taxon>Chordata</taxon>
        <taxon>Craniata</taxon>
        <taxon>Vertebrata</taxon>
        <taxon>Euteleostomi</taxon>
        <taxon>Archelosauria</taxon>
        <taxon>Archosauria</taxon>
        <taxon>Dinosauria</taxon>
        <taxon>Saurischia</taxon>
        <taxon>Theropoda</taxon>
        <taxon>Coelurosauria</taxon>
        <taxon>Aves</taxon>
        <taxon>Neognathae</taxon>
        <taxon>Galloanserae</taxon>
        <taxon>Anseriformes</taxon>
        <taxon>Anatidae</taxon>
        <taxon>Anatinae</taxon>
        <taxon>Anas</taxon>
    </lineage>
</organism>
<dbReference type="OMA" id="ACESWAT"/>
<evidence type="ECO:0000313" key="2">
    <source>
        <dbReference type="Ensembl" id="ENSAPLP00000027261.1"/>
    </source>
</evidence>
<dbReference type="SUPFAM" id="SSF52266">
    <property type="entry name" value="SGNH hydrolase"/>
    <property type="match status" value="1"/>
</dbReference>
<reference evidence="2" key="3">
    <citation type="submission" date="2025-09" db="UniProtKB">
        <authorList>
            <consortium name="Ensembl"/>
        </authorList>
    </citation>
    <scope>IDENTIFICATION</scope>
</reference>
<accession>A0A493TN05</accession>
<dbReference type="Gene3D" id="3.40.50.12700">
    <property type="match status" value="1"/>
</dbReference>
<dbReference type="AlphaFoldDB" id="A0A493TN05"/>
<keyword evidence="3" id="KW-1185">Reference proteome</keyword>
<evidence type="ECO:0000313" key="3">
    <source>
        <dbReference type="Proteomes" id="UP000016666"/>
    </source>
</evidence>
<evidence type="ECO:0008006" key="4">
    <source>
        <dbReference type="Google" id="ProtNLM"/>
    </source>
</evidence>
<dbReference type="GeneTree" id="ENSGT01140000282870"/>
<protein>
    <recommendedName>
        <fullName evidence="4">SGNH hydrolase-type esterase domain-containing protein</fullName>
    </recommendedName>
</protein>
<sequence>MSQQGVEAGPVERMRNRGPDCPQETRGWTLVLAQSRKGRLPPTPTVPPTTTVSLGNRFEALREVAEEAEGLDSSVNPGNNPEKRVKTEGSAEHKDQGWMEHRIVTGATKKEQRVLVIGDSLLRGTEAPICRPDNLSREVCCLPGGRVRDLRKALPQLIKLDDYCPLVVIQVGSQEVAIRKMKNIKKYFASLGRMLRGSGVQVVISSVLPLGEWDADRRSRTGQVNDGLRGWCLDQGFGYFDLLDLVLTNRDGLVRDVKVGGSLGCSDHEMVEFQMELGKGSKAKSRIATLDFRRANFDLFQDLLGSISWDRMLEDKGACESWATFKQHFFPGKRPVEGHKDDTGPGASSS</sequence>
<reference evidence="2" key="2">
    <citation type="submission" date="2025-08" db="UniProtKB">
        <authorList>
            <consortium name="Ensembl"/>
        </authorList>
    </citation>
    <scope>IDENTIFICATION</scope>
</reference>
<dbReference type="PANTHER" id="PTHR33395">
    <property type="entry name" value="TRANSCRIPTASE, PUTATIVE-RELATED-RELATED"/>
    <property type="match status" value="1"/>
</dbReference>
<dbReference type="GO" id="GO:0061343">
    <property type="term" value="P:cell adhesion involved in heart morphogenesis"/>
    <property type="evidence" value="ECO:0007669"/>
    <property type="project" value="TreeGrafter"/>
</dbReference>
<feature type="region of interest" description="Disordered" evidence="1">
    <location>
        <begin position="66"/>
        <end position="94"/>
    </location>
</feature>
<evidence type="ECO:0000256" key="1">
    <source>
        <dbReference type="SAM" id="MobiDB-lite"/>
    </source>
</evidence>
<reference evidence="2 3" key="1">
    <citation type="submission" date="2017-10" db="EMBL/GenBank/DDBJ databases">
        <title>A new Pekin duck reference genome.</title>
        <authorList>
            <person name="Hou Z.-C."/>
            <person name="Zhou Z.-K."/>
            <person name="Zhu F."/>
            <person name="Hou S.-S."/>
        </authorList>
    </citation>
    <scope>NUCLEOTIDE SEQUENCE [LARGE SCALE GENOMIC DNA]</scope>
</reference>
<name>A0A493TN05_ANAPP</name>
<dbReference type="GO" id="GO:0031012">
    <property type="term" value="C:extracellular matrix"/>
    <property type="evidence" value="ECO:0007669"/>
    <property type="project" value="TreeGrafter"/>
</dbReference>
<dbReference type="Proteomes" id="UP000016666">
    <property type="component" value="Chromosome 6"/>
</dbReference>
<dbReference type="PANTHER" id="PTHR33395:SF22">
    <property type="entry name" value="REVERSE TRANSCRIPTASE DOMAIN-CONTAINING PROTEIN"/>
    <property type="match status" value="1"/>
</dbReference>
<dbReference type="Gene3D" id="3.40.50.12690">
    <property type="match status" value="1"/>
</dbReference>
<proteinExistence type="predicted"/>
<dbReference type="GO" id="GO:0007508">
    <property type="term" value="P:larval heart development"/>
    <property type="evidence" value="ECO:0007669"/>
    <property type="project" value="TreeGrafter"/>
</dbReference>
<feature type="region of interest" description="Disordered" evidence="1">
    <location>
        <begin position="1"/>
        <end position="26"/>
    </location>
</feature>